<organism evidence="2">
    <name type="scientific">Brucella anthropi</name>
    <name type="common">Ochrobactrum anthropi</name>
    <dbReference type="NCBI Taxonomy" id="529"/>
    <lineage>
        <taxon>Bacteria</taxon>
        <taxon>Pseudomonadati</taxon>
        <taxon>Pseudomonadota</taxon>
        <taxon>Alphaproteobacteria</taxon>
        <taxon>Hyphomicrobiales</taxon>
        <taxon>Brucellaceae</taxon>
        <taxon>Brucella/Ochrobactrum group</taxon>
        <taxon>Brucella</taxon>
    </lineage>
</organism>
<dbReference type="EMBL" id="LUAY01006860">
    <property type="protein sequence ID" value="KYB44995.1"/>
    <property type="molecule type" value="Genomic_DNA"/>
</dbReference>
<dbReference type="PROSITE" id="PS50075">
    <property type="entry name" value="CARRIER"/>
    <property type="match status" value="1"/>
</dbReference>
<protein>
    <recommendedName>
        <fullName evidence="1">Carrier domain-containing protein</fullName>
    </recommendedName>
</protein>
<dbReference type="Pfam" id="PF00550">
    <property type="entry name" value="PP-binding"/>
    <property type="match status" value="1"/>
</dbReference>
<dbReference type="InterPro" id="IPR009081">
    <property type="entry name" value="PP-bd_ACP"/>
</dbReference>
<gene>
    <name evidence="2" type="ORF">AB664_15615</name>
</gene>
<evidence type="ECO:0000313" key="2">
    <source>
        <dbReference type="EMBL" id="KYB44995.1"/>
    </source>
</evidence>
<dbReference type="Gene3D" id="1.10.1200.10">
    <property type="entry name" value="ACP-like"/>
    <property type="match status" value="1"/>
</dbReference>
<comment type="caution">
    <text evidence="2">The sequence shown here is derived from an EMBL/GenBank/DDBJ whole genome shotgun (WGS) entry which is preliminary data.</text>
</comment>
<proteinExistence type="predicted"/>
<sequence>MTTTLVDTLSMETLREQLNRFLDEQPEDDDNLMDFGLTSIAVMQLVSEWKEMGVAVSFTELATEPTLSGMWKLLQAKSASRG</sequence>
<dbReference type="InterPro" id="IPR036736">
    <property type="entry name" value="ACP-like_sf"/>
</dbReference>
<dbReference type="AlphaFoldDB" id="A0A656Z672"/>
<feature type="domain" description="Carrier" evidence="1">
    <location>
        <begin position="1"/>
        <end position="78"/>
    </location>
</feature>
<reference evidence="2" key="1">
    <citation type="submission" date="2016-02" db="EMBL/GenBank/DDBJ databases">
        <title>Genomic sequences of Ochrobactrum anthropi.</title>
        <authorList>
            <person name="Chudasama K.S."/>
            <person name="Thaker V.S."/>
        </authorList>
    </citation>
    <scope>NUCLEOTIDE SEQUENCE [LARGE SCALE GENOMIC DNA]</scope>
    <source>
        <strain evidence="2">SUBG007</strain>
    </source>
</reference>
<dbReference type="SUPFAM" id="SSF47336">
    <property type="entry name" value="ACP-like"/>
    <property type="match status" value="1"/>
</dbReference>
<evidence type="ECO:0000259" key="1">
    <source>
        <dbReference type="PROSITE" id="PS50075"/>
    </source>
</evidence>
<accession>A0A656Z672</accession>
<name>A0A656Z672_BRUAN</name>